<dbReference type="Pfam" id="PF13560">
    <property type="entry name" value="HTH_31"/>
    <property type="match status" value="1"/>
</dbReference>
<dbReference type="SUPFAM" id="SSF47413">
    <property type="entry name" value="lambda repressor-like DNA-binding domains"/>
    <property type="match status" value="1"/>
</dbReference>
<dbReference type="EMBL" id="JAVDYC010000001">
    <property type="protein sequence ID" value="MDR7327569.1"/>
    <property type="molecule type" value="Genomic_DNA"/>
</dbReference>
<proteinExistence type="predicted"/>
<comment type="caution">
    <text evidence="2">The sequence shown here is derived from an EMBL/GenBank/DDBJ whole genome shotgun (WGS) entry which is preliminary data.</text>
</comment>
<evidence type="ECO:0000313" key="3">
    <source>
        <dbReference type="Proteomes" id="UP001183629"/>
    </source>
</evidence>
<dbReference type="InterPro" id="IPR041413">
    <property type="entry name" value="MLTR_LBD"/>
</dbReference>
<dbReference type="SMART" id="SM00530">
    <property type="entry name" value="HTH_XRE"/>
    <property type="match status" value="1"/>
</dbReference>
<sequence>MAIRNRSDLAKFLRSRRERITPEQVGLPAGSRRRTPGLRREEIAVLAGLSPTWYTYLEQGRDIRPSPDVLESLARVLQLTEDERRYMYLLTNGQTPPIQPNGPDPSGTPMMRRLIGLLGDVDYPVYGGNLYGDVIAWNQATVRWYTDFGRLPAERRNMLWWLLTADEARRRIVDWTDDVRDVIARLRIASAARPWDQRFSDRISMLHRASPEFRGWWNDHDVRGQHTRPRRFRLPDGTEETLQLVVMRMTDGFNSMVVHVPPGREASTITEALADAPVEPGALR</sequence>
<dbReference type="Proteomes" id="UP001183629">
    <property type="component" value="Unassembled WGS sequence"/>
</dbReference>
<accession>A0AAE4D048</accession>
<evidence type="ECO:0000313" key="2">
    <source>
        <dbReference type="EMBL" id="MDR7327569.1"/>
    </source>
</evidence>
<dbReference type="PROSITE" id="PS50943">
    <property type="entry name" value="HTH_CROC1"/>
    <property type="match status" value="1"/>
</dbReference>
<gene>
    <name evidence="2" type="ORF">J2S44_007819</name>
</gene>
<dbReference type="InterPro" id="IPR010982">
    <property type="entry name" value="Lambda_DNA-bd_dom_sf"/>
</dbReference>
<dbReference type="RefSeq" id="WP_310424996.1">
    <property type="nucleotide sequence ID" value="NZ_JAVDYC010000001.1"/>
</dbReference>
<dbReference type="Pfam" id="PF17765">
    <property type="entry name" value="MLTR_LBD"/>
    <property type="match status" value="1"/>
</dbReference>
<feature type="domain" description="HTH cro/C1-type" evidence="1">
    <location>
        <begin position="37"/>
        <end position="84"/>
    </location>
</feature>
<dbReference type="InterPro" id="IPR001387">
    <property type="entry name" value="Cro/C1-type_HTH"/>
</dbReference>
<dbReference type="Gene3D" id="3.30.450.180">
    <property type="match status" value="1"/>
</dbReference>
<dbReference type="PANTHER" id="PTHR35010:SF3">
    <property type="entry name" value="BLL4873 PROTEIN"/>
    <property type="match status" value="1"/>
</dbReference>
<protein>
    <submittedName>
        <fullName evidence="2">Transcriptional regulator with XRE-family HTH domain</fullName>
    </submittedName>
</protein>
<dbReference type="PANTHER" id="PTHR35010">
    <property type="entry name" value="BLL4672 PROTEIN-RELATED"/>
    <property type="match status" value="1"/>
</dbReference>
<evidence type="ECO:0000259" key="1">
    <source>
        <dbReference type="PROSITE" id="PS50943"/>
    </source>
</evidence>
<organism evidence="2 3">
    <name type="scientific">Catenuloplanes niger</name>
    <dbReference type="NCBI Taxonomy" id="587534"/>
    <lineage>
        <taxon>Bacteria</taxon>
        <taxon>Bacillati</taxon>
        <taxon>Actinomycetota</taxon>
        <taxon>Actinomycetes</taxon>
        <taxon>Micromonosporales</taxon>
        <taxon>Micromonosporaceae</taxon>
        <taxon>Catenuloplanes</taxon>
    </lineage>
</organism>
<dbReference type="Gene3D" id="1.10.260.40">
    <property type="entry name" value="lambda repressor-like DNA-binding domains"/>
    <property type="match status" value="1"/>
</dbReference>
<dbReference type="CDD" id="cd00093">
    <property type="entry name" value="HTH_XRE"/>
    <property type="match status" value="1"/>
</dbReference>
<reference evidence="2 3" key="1">
    <citation type="submission" date="2023-07" db="EMBL/GenBank/DDBJ databases">
        <title>Sequencing the genomes of 1000 actinobacteria strains.</title>
        <authorList>
            <person name="Klenk H.-P."/>
        </authorList>
    </citation>
    <scope>NUCLEOTIDE SEQUENCE [LARGE SCALE GENOMIC DNA]</scope>
    <source>
        <strain evidence="2 3">DSM 44711</strain>
    </source>
</reference>
<dbReference type="AlphaFoldDB" id="A0AAE4D048"/>
<dbReference type="GO" id="GO:0003677">
    <property type="term" value="F:DNA binding"/>
    <property type="evidence" value="ECO:0007669"/>
    <property type="project" value="InterPro"/>
</dbReference>
<keyword evidence="3" id="KW-1185">Reference proteome</keyword>
<name>A0AAE4D048_9ACTN</name>